<dbReference type="SUPFAM" id="SSF50939">
    <property type="entry name" value="Sialidases"/>
    <property type="match status" value="1"/>
</dbReference>
<dbReference type="AlphaFoldDB" id="A0A364KUN0"/>
<evidence type="ECO:0008006" key="4">
    <source>
        <dbReference type="Google" id="ProtNLM"/>
    </source>
</evidence>
<comment type="caution">
    <text evidence="2">The sequence shown here is derived from an EMBL/GenBank/DDBJ whole genome shotgun (WGS) entry which is preliminary data.</text>
</comment>
<proteinExistence type="predicted"/>
<evidence type="ECO:0000256" key="1">
    <source>
        <dbReference type="SAM" id="MobiDB-lite"/>
    </source>
</evidence>
<evidence type="ECO:0000313" key="2">
    <source>
        <dbReference type="EMBL" id="RAO67258.1"/>
    </source>
</evidence>
<dbReference type="EMBL" id="MIKG01000005">
    <property type="protein sequence ID" value="RAO67258.1"/>
    <property type="molecule type" value="Genomic_DNA"/>
</dbReference>
<dbReference type="Proteomes" id="UP000249363">
    <property type="component" value="Unassembled WGS sequence"/>
</dbReference>
<keyword evidence="3" id="KW-1185">Reference proteome</keyword>
<name>A0A364KUN0_TALAM</name>
<accession>A0A364KUN0</accession>
<dbReference type="GeneID" id="63792486"/>
<organism evidence="2 3">
    <name type="scientific">Talaromyces amestolkiae</name>
    <dbReference type="NCBI Taxonomy" id="1196081"/>
    <lineage>
        <taxon>Eukaryota</taxon>
        <taxon>Fungi</taxon>
        <taxon>Dikarya</taxon>
        <taxon>Ascomycota</taxon>
        <taxon>Pezizomycotina</taxon>
        <taxon>Eurotiomycetes</taxon>
        <taxon>Eurotiomycetidae</taxon>
        <taxon>Eurotiales</taxon>
        <taxon>Trichocomaceae</taxon>
        <taxon>Talaromyces</taxon>
        <taxon>Talaromyces sect. Talaromyces</taxon>
    </lineage>
</organism>
<reference evidence="2 3" key="1">
    <citation type="journal article" date="2017" name="Biotechnol. Biofuels">
        <title>Differential beta-glucosidase expression as a function of carbon source availability in Talaromyces amestolkiae: a genomic and proteomic approach.</title>
        <authorList>
            <person name="de Eugenio L.I."/>
            <person name="Mendez-Liter J.A."/>
            <person name="Nieto-Dominguez M."/>
            <person name="Alonso L."/>
            <person name="Gil-Munoz J."/>
            <person name="Barriuso J."/>
            <person name="Prieto A."/>
            <person name="Martinez M.J."/>
        </authorList>
    </citation>
    <scope>NUCLEOTIDE SEQUENCE [LARGE SCALE GENOMIC DNA]</scope>
    <source>
        <strain evidence="2 3">CIB</strain>
    </source>
</reference>
<dbReference type="RefSeq" id="XP_040731774.1">
    <property type="nucleotide sequence ID" value="XM_040875508.1"/>
</dbReference>
<dbReference type="CDD" id="cd15482">
    <property type="entry name" value="Sialidase_non-viral"/>
    <property type="match status" value="1"/>
</dbReference>
<protein>
    <recommendedName>
        <fullName evidence="4">Sialidase domain-containing protein</fullName>
    </recommendedName>
</protein>
<dbReference type="Gene3D" id="2.120.10.10">
    <property type="match status" value="1"/>
</dbReference>
<feature type="compositionally biased region" description="Pro residues" evidence="1">
    <location>
        <begin position="24"/>
        <end position="37"/>
    </location>
</feature>
<gene>
    <name evidence="2" type="ORF">BHQ10_003270</name>
</gene>
<dbReference type="STRING" id="1196081.A0A364KUN0"/>
<dbReference type="InterPro" id="IPR036278">
    <property type="entry name" value="Sialidase_sf"/>
</dbReference>
<dbReference type="PANTHER" id="PTHR38792:SF3">
    <property type="entry name" value="BNR_ASP-BOX REPEAT DOMAIN PROTEIN (AFU_ORTHOLOGUE AFUA_7G06430)-RELATED"/>
    <property type="match status" value="1"/>
</dbReference>
<evidence type="ECO:0000313" key="3">
    <source>
        <dbReference type="Proteomes" id="UP000249363"/>
    </source>
</evidence>
<sequence length="399" mass="44073">MGVGQKILKRLGVKSSSNSSTTSHPPPVPPHPNPPVWSPTTAQGTAPTQSASLIIHPDESDISTDRFNGTYIRLARCSNGTILAGFTWREGGRMDALRILKISRSLDGGQSFHDFSEVHRGHGEIDNLHILEIAPEGHILAAFRNHDFGHNRAGDLAGITHFRITVFESRDGGATWRYSSEAVQKSDPPLGVWEPFMRLGLQGEVQLIYSHEFAPDDQRTMLVSSYDRGKSWSQPRCIEGYQDRFRDGMTGITQTVDTATGQIVLVMCFETTRYAPHFNVEAAVSYDDGATWLHRHQVYTPRRKGHNAGAPQIASFGDGSMVCVFMTDDDAEQVKWIHNAAVKVCFGTAPHAGRIVWSDPVVVSPASSFWPGVMALDERRALVTYEHGGPRGRTVVRPY</sequence>
<dbReference type="PANTHER" id="PTHR38792">
    <property type="entry name" value="BNR/ASP-BOX REPEAT DOMAIN PROTEIN (AFU_ORTHOLOGUE AFUA_7G06430)-RELATED"/>
    <property type="match status" value="1"/>
</dbReference>
<feature type="region of interest" description="Disordered" evidence="1">
    <location>
        <begin position="1"/>
        <end position="49"/>
    </location>
</feature>
<dbReference type="OrthoDB" id="2739686at2759"/>